<comment type="caution">
    <text evidence="2">The sequence shown here is derived from an EMBL/GenBank/DDBJ whole genome shotgun (WGS) entry which is preliminary data.</text>
</comment>
<proteinExistence type="predicted"/>
<name>A0AAD3RM04_LATJO</name>
<reference evidence="2" key="1">
    <citation type="submission" date="2022-08" db="EMBL/GenBank/DDBJ databases">
        <title>Genome sequencing of akame (Lates japonicus).</title>
        <authorList>
            <person name="Hashiguchi Y."/>
            <person name="Takahashi H."/>
        </authorList>
    </citation>
    <scope>NUCLEOTIDE SEQUENCE</scope>
    <source>
        <strain evidence="2">Kochi</strain>
    </source>
</reference>
<dbReference type="AlphaFoldDB" id="A0AAD3RM04"/>
<feature type="region of interest" description="Disordered" evidence="1">
    <location>
        <begin position="67"/>
        <end position="109"/>
    </location>
</feature>
<dbReference type="EMBL" id="BRZM01001597">
    <property type="protein sequence ID" value="GLD73457.1"/>
    <property type="molecule type" value="Genomic_DNA"/>
</dbReference>
<keyword evidence="3" id="KW-1185">Reference proteome</keyword>
<dbReference type="Proteomes" id="UP001279410">
    <property type="component" value="Unassembled WGS sequence"/>
</dbReference>
<gene>
    <name evidence="2" type="ORF">AKAME5_002478200</name>
</gene>
<evidence type="ECO:0000313" key="2">
    <source>
        <dbReference type="EMBL" id="GLD73457.1"/>
    </source>
</evidence>
<evidence type="ECO:0000313" key="3">
    <source>
        <dbReference type="Proteomes" id="UP001279410"/>
    </source>
</evidence>
<protein>
    <submittedName>
        <fullName evidence="2">Uncharacterized protein</fullName>
    </submittedName>
</protein>
<evidence type="ECO:0000256" key="1">
    <source>
        <dbReference type="SAM" id="MobiDB-lite"/>
    </source>
</evidence>
<feature type="compositionally biased region" description="Basic and acidic residues" evidence="1">
    <location>
        <begin position="180"/>
        <end position="192"/>
    </location>
</feature>
<organism evidence="2 3">
    <name type="scientific">Lates japonicus</name>
    <name type="common">Japanese lates</name>
    <dbReference type="NCBI Taxonomy" id="270547"/>
    <lineage>
        <taxon>Eukaryota</taxon>
        <taxon>Metazoa</taxon>
        <taxon>Chordata</taxon>
        <taxon>Craniata</taxon>
        <taxon>Vertebrata</taxon>
        <taxon>Euteleostomi</taxon>
        <taxon>Actinopterygii</taxon>
        <taxon>Neopterygii</taxon>
        <taxon>Teleostei</taxon>
        <taxon>Neoteleostei</taxon>
        <taxon>Acanthomorphata</taxon>
        <taxon>Carangaria</taxon>
        <taxon>Carangaria incertae sedis</taxon>
        <taxon>Centropomidae</taxon>
        <taxon>Lates</taxon>
    </lineage>
</organism>
<feature type="compositionally biased region" description="Basic and acidic residues" evidence="1">
    <location>
        <begin position="11"/>
        <end position="27"/>
    </location>
</feature>
<sequence length="286" mass="30837">MHGWGPASAGERSREDPPQDESGRPDPAELNPRQISRWTPPAYLSQRFHASLNSLFQNGVYHHGCIPKQPDSEKTGPCKATGSSIASHRPRLSLDQKDSGPRATPGKRLRRHISHARLADGIRVGLFPFAAATEGILSGIHHKRDTRRTCNASAETRCPLAAAPDWRASPDVGRGGPRPEAGEKEGERETGKAEAATGGRWEAGRADASTRRPHGANPKVYARGTAAAPRDCSQLKTLGFPADGKATSDRRAPEEPGPQQRSRRRSPCPHHIVLAEGVSSSTHLSE</sequence>
<feature type="region of interest" description="Disordered" evidence="1">
    <location>
        <begin position="161"/>
        <end position="286"/>
    </location>
</feature>
<accession>A0AAD3RM04</accession>
<feature type="region of interest" description="Disordered" evidence="1">
    <location>
        <begin position="1"/>
        <end position="38"/>
    </location>
</feature>